<feature type="transmembrane region" description="Helical" evidence="8">
    <location>
        <begin position="12"/>
        <end position="34"/>
    </location>
</feature>
<sequence length="474" mass="52253">MVNLLAPISGFLLFSSFAPFTLWYLAPVAIALFIKTLESDSLRIRMARTIAFAISFFAPLLHWTSSYVGSAPWILLVLLQCLLLLPIAFVNTQKKNSLLTFLSMWVLIEALRTRFPFGGFGWGRVAFSQAQAPYAPLAAMGGAPLLTFTSCLVGVCLVLLGRKQFLKAFTVGITITLATVASSFTLTSISGESVRILAVQGGVPELGMDFNARATSVFYNHLNATKKYLHTHEGKPDLILWPENSVDVDPFLFSKVNQDLTDLVDEFNIPIIIGAVTQGSLGLRNESILWLPHHGADTRYVKRHLTPFGEYMPWRSLAQRISPYATDVIDFIPGEDPLLHRVGRAKIGSIICFELLDDTLGREITSGSNLLFVQTNSATFGLSAESAQQMQITQIRAIEHQRNIASVSTSGMSAFINKQGMVSQETNLNSVATIESTLALHAGKSFSDNYGAYIEIFLILLPLFLRIRKRLLIS</sequence>
<dbReference type="PANTHER" id="PTHR38686:SF1">
    <property type="entry name" value="APOLIPOPROTEIN N-ACYLTRANSFERASE"/>
    <property type="match status" value="1"/>
</dbReference>
<name>A0A6J7TU64_9ZZZZ</name>
<feature type="transmembrane region" description="Helical" evidence="8">
    <location>
        <begin position="71"/>
        <end position="91"/>
    </location>
</feature>
<dbReference type="GO" id="GO:0005886">
    <property type="term" value="C:plasma membrane"/>
    <property type="evidence" value="ECO:0007669"/>
    <property type="project" value="UniProtKB-SubCell"/>
</dbReference>
<dbReference type="InterPro" id="IPR004563">
    <property type="entry name" value="Apolipo_AcylTrfase"/>
</dbReference>
<protein>
    <submittedName>
        <fullName evidence="12">Unannotated protein</fullName>
    </submittedName>
</protein>
<keyword evidence="2" id="KW-1003">Cell membrane</keyword>
<dbReference type="EMBL" id="CAFBQL010000002">
    <property type="protein sequence ID" value="CAB5055538.1"/>
    <property type="molecule type" value="Genomic_DNA"/>
</dbReference>
<keyword evidence="3" id="KW-0808">Transferase</keyword>
<evidence type="ECO:0000256" key="5">
    <source>
        <dbReference type="ARBA" id="ARBA00022989"/>
    </source>
</evidence>
<evidence type="ECO:0000256" key="6">
    <source>
        <dbReference type="ARBA" id="ARBA00023136"/>
    </source>
</evidence>
<dbReference type="Gene3D" id="3.60.110.10">
    <property type="entry name" value="Carbon-nitrogen hydrolase"/>
    <property type="match status" value="1"/>
</dbReference>
<accession>A0A6J7TU64</accession>
<dbReference type="Pfam" id="PF20154">
    <property type="entry name" value="LNT_N"/>
    <property type="match status" value="1"/>
</dbReference>
<dbReference type="AlphaFoldDB" id="A0A6J7TU64"/>
<feature type="transmembrane region" description="Helical" evidence="8">
    <location>
        <begin position="137"/>
        <end position="161"/>
    </location>
</feature>
<dbReference type="Pfam" id="PF00795">
    <property type="entry name" value="CN_hydrolase"/>
    <property type="match status" value="1"/>
</dbReference>
<dbReference type="CDD" id="cd07571">
    <property type="entry name" value="ALP_N-acyl_transferase"/>
    <property type="match status" value="1"/>
</dbReference>
<evidence type="ECO:0000256" key="3">
    <source>
        <dbReference type="ARBA" id="ARBA00022679"/>
    </source>
</evidence>
<keyword evidence="5 8" id="KW-1133">Transmembrane helix</keyword>
<dbReference type="PROSITE" id="PS50263">
    <property type="entry name" value="CN_HYDROLASE"/>
    <property type="match status" value="1"/>
</dbReference>
<dbReference type="InterPro" id="IPR003010">
    <property type="entry name" value="C-N_Hydrolase"/>
</dbReference>
<evidence type="ECO:0000313" key="12">
    <source>
        <dbReference type="EMBL" id="CAB5055538.1"/>
    </source>
</evidence>
<evidence type="ECO:0000259" key="9">
    <source>
        <dbReference type="PROSITE" id="PS50263"/>
    </source>
</evidence>
<dbReference type="SUPFAM" id="SSF56317">
    <property type="entry name" value="Carbon-nitrogen hydrolase"/>
    <property type="match status" value="1"/>
</dbReference>
<evidence type="ECO:0000256" key="2">
    <source>
        <dbReference type="ARBA" id="ARBA00022475"/>
    </source>
</evidence>
<keyword evidence="7" id="KW-0012">Acyltransferase</keyword>
<comment type="subcellular location">
    <subcellularLocation>
        <location evidence="1">Cell membrane</location>
        <topology evidence="1">Multi-pass membrane protein</topology>
    </subcellularLocation>
</comment>
<dbReference type="GO" id="GO:0042158">
    <property type="term" value="P:lipoprotein biosynthetic process"/>
    <property type="evidence" value="ECO:0007669"/>
    <property type="project" value="InterPro"/>
</dbReference>
<feature type="transmembrane region" description="Helical" evidence="8">
    <location>
        <begin position="98"/>
        <end position="117"/>
    </location>
</feature>
<gene>
    <name evidence="10" type="ORF">UFOPK2289_01208</name>
    <name evidence="11" type="ORF">UFOPK3670_00031</name>
    <name evidence="12" type="ORF">UFOPK4308_00466</name>
</gene>
<proteinExistence type="inferred from homology"/>
<dbReference type="InterPro" id="IPR045378">
    <property type="entry name" value="LNT_N"/>
</dbReference>
<dbReference type="EMBL" id="CAEZWT010000046">
    <property type="protein sequence ID" value="CAB4672366.1"/>
    <property type="molecule type" value="Genomic_DNA"/>
</dbReference>
<feature type="transmembrane region" description="Helical" evidence="8">
    <location>
        <begin position="46"/>
        <end position="65"/>
    </location>
</feature>
<keyword evidence="4 8" id="KW-0812">Transmembrane</keyword>
<dbReference type="InterPro" id="IPR036526">
    <property type="entry name" value="C-N_Hydrolase_sf"/>
</dbReference>
<evidence type="ECO:0000256" key="8">
    <source>
        <dbReference type="SAM" id="Phobius"/>
    </source>
</evidence>
<reference evidence="12" key="1">
    <citation type="submission" date="2020-05" db="EMBL/GenBank/DDBJ databases">
        <authorList>
            <person name="Chiriac C."/>
            <person name="Salcher M."/>
            <person name="Ghai R."/>
            <person name="Kavagutti S V."/>
        </authorList>
    </citation>
    <scope>NUCLEOTIDE SEQUENCE</scope>
</reference>
<dbReference type="NCBIfam" id="TIGR00546">
    <property type="entry name" value="lnt"/>
    <property type="match status" value="1"/>
</dbReference>
<dbReference type="PANTHER" id="PTHR38686">
    <property type="entry name" value="APOLIPOPROTEIN N-ACYLTRANSFERASE"/>
    <property type="match status" value="1"/>
</dbReference>
<dbReference type="HAMAP" id="MF_01148">
    <property type="entry name" value="Lnt"/>
    <property type="match status" value="1"/>
</dbReference>
<feature type="transmembrane region" description="Helical" evidence="8">
    <location>
        <begin position="168"/>
        <end position="186"/>
    </location>
</feature>
<evidence type="ECO:0000313" key="10">
    <source>
        <dbReference type="EMBL" id="CAB4672366.1"/>
    </source>
</evidence>
<dbReference type="EMBL" id="CAFBMV010000001">
    <property type="protein sequence ID" value="CAB4911194.1"/>
    <property type="molecule type" value="Genomic_DNA"/>
</dbReference>
<organism evidence="12">
    <name type="scientific">freshwater metagenome</name>
    <dbReference type="NCBI Taxonomy" id="449393"/>
    <lineage>
        <taxon>unclassified sequences</taxon>
        <taxon>metagenomes</taxon>
        <taxon>ecological metagenomes</taxon>
    </lineage>
</organism>
<evidence type="ECO:0000256" key="4">
    <source>
        <dbReference type="ARBA" id="ARBA00022692"/>
    </source>
</evidence>
<evidence type="ECO:0000256" key="7">
    <source>
        <dbReference type="ARBA" id="ARBA00023315"/>
    </source>
</evidence>
<dbReference type="GO" id="GO:0016410">
    <property type="term" value="F:N-acyltransferase activity"/>
    <property type="evidence" value="ECO:0007669"/>
    <property type="project" value="InterPro"/>
</dbReference>
<feature type="domain" description="CN hydrolase" evidence="9">
    <location>
        <begin position="199"/>
        <end position="440"/>
    </location>
</feature>
<evidence type="ECO:0000256" key="1">
    <source>
        <dbReference type="ARBA" id="ARBA00004651"/>
    </source>
</evidence>
<evidence type="ECO:0000313" key="11">
    <source>
        <dbReference type="EMBL" id="CAB4911194.1"/>
    </source>
</evidence>
<keyword evidence="6 8" id="KW-0472">Membrane</keyword>